<feature type="compositionally biased region" description="Basic and acidic residues" evidence="3">
    <location>
        <begin position="45"/>
        <end position="77"/>
    </location>
</feature>
<dbReference type="CDD" id="cd06224">
    <property type="entry name" value="REM"/>
    <property type="match status" value="1"/>
</dbReference>
<feature type="region of interest" description="Disordered" evidence="3">
    <location>
        <begin position="809"/>
        <end position="862"/>
    </location>
</feature>
<dbReference type="InterPro" id="IPR008937">
    <property type="entry name" value="Ras-like_GEF"/>
</dbReference>
<feature type="compositionally biased region" description="Polar residues" evidence="3">
    <location>
        <begin position="1175"/>
        <end position="1190"/>
    </location>
</feature>
<feature type="region of interest" description="Disordered" evidence="3">
    <location>
        <begin position="1169"/>
        <end position="1191"/>
    </location>
</feature>
<feature type="compositionally biased region" description="Low complexity" evidence="3">
    <location>
        <begin position="969"/>
        <end position="979"/>
    </location>
</feature>
<feature type="region of interest" description="Disordered" evidence="3">
    <location>
        <begin position="631"/>
        <end position="652"/>
    </location>
</feature>
<reference evidence="6 7" key="1">
    <citation type="submission" date="2016-05" db="EMBL/GenBank/DDBJ databases">
        <title>A degradative enzymes factory behind the ericoid mycorrhizal symbiosis.</title>
        <authorList>
            <consortium name="DOE Joint Genome Institute"/>
            <person name="Martino E."/>
            <person name="Morin E."/>
            <person name="Grelet G."/>
            <person name="Kuo A."/>
            <person name="Kohler A."/>
            <person name="Daghino S."/>
            <person name="Barry K."/>
            <person name="Choi C."/>
            <person name="Cichocki N."/>
            <person name="Clum A."/>
            <person name="Copeland A."/>
            <person name="Hainaut M."/>
            <person name="Haridas S."/>
            <person name="Labutti K."/>
            <person name="Lindquist E."/>
            <person name="Lipzen A."/>
            <person name="Khouja H.-R."/>
            <person name="Murat C."/>
            <person name="Ohm R."/>
            <person name="Olson A."/>
            <person name="Spatafora J."/>
            <person name="Veneault-Fourrey C."/>
            <person name="Henrissat B."/>
            <person name="Grigoriev I."/>
            <person name="Martin F."/>
            <person name="Perotto S."/>
        </authorList>
    </citation>
    <scope>NUCLEOTIDE SEQUENCE [LARGE SCALE GENOMIC DNA]</scope>
    <source>
        <strain evidence="6 7">UAMH 7357</strain>
    </source>
</reference>
<dbReference type="InterPro" id="IPR023578">
    <property type="entry name" value="Ras_GEF_dom_sf"/>
</dbReference>
<evidence type="ECO:0000313" key="6">
    <source>
        <dbReference type="EMBL" id="PMD26237.1"/>
    </source>
</evidence>
<feature type="domain" description="Ras-GEF" evidence="4">
    <location>
        <begin position="1489"/>
        <end position="1732"/>
    </location>
</feature>
<dbReference type="Pfam" id="PF00618">
    <property type="entry name" value="RasGEF_N"/>
    <property type="match status" value="1"/>
</dbReference>
<dbReference type="SMART" id="SM00147">
    <property type="entry name" value="RasGEF"/>
    <property type="match status" value="1"/>
</dbReference>
<dbReference type="PROSITE" id="PS50009">
    <property type="entry name" value="RASGEF_CAT"/>
    <property type="match status" value="1"/>
</dbReference>
<evidence type="ECO:0000259" key="4">
    <source>
        <dbReference type="PROSITE" id="PS50009"/>
    </source>
</evidence>
<evidence type="ECO:0000256" key="3">
    <source>
        <dbReference type="SAM" id="MobiDB-lite"/>
    </source>
</evidence>
<name>A0A2J6QIZ4_9HELO</name>
<dbReference type="GO" id="GO:0005085">
    <property type="term" value="F:guanyl-nucleotide exchange factor activity"/>
    <property type="evidence" value="ECO:0007669"/>
    <property type="project" value="UniProtKB-KW"/>
</dbReference>
<dbReference type="Pfam" id="PF00617">
    <property type="entry name" value="RasGEF"/>
    <property type="match status" value="1"/>
</dbReference>
<dbReference type="Proteomes" id="UP000235672">
    <property type="component" value="Unassembled WGS sequence"/>
</dbReference>
<feature type="domain" description="N-terminal Ras-GEF" evidence="5">
    <location>
        <begin position="346"/>
        <end position="473"/>
    </location>
</feature>
<dbReference type="PROSITE" id="PS50212">
    <property type="entry name" value="RASGEF_NTER"/>
    <property type="match status" value="1"/>
</dbReference>
<feature type="region of interest" description="Disordered" evidence="3">
    <location>
        <begin position="141"/>
        <end position="162"/>
    </location>
</feature>
<evidence type="ECO:0000256" key="1">
    <source>
        <dbReference type="ARBA" id="ARBA00022658"/>
    </source>
</evidence>
<keyword evidence="7" id="KW-1185">Reference proteome</keyword>
<dbReference type="OrthoDB" id="10254377at2759"/>
<keyword evidence="1 2" id="KW-0344">Guanine-nucleotide releasing factor</keyword>
<feature type="region of interest" description="Disordered" evidence="3">
    <location>
        <begin position="895"/>
        <end position="989"/>
    </location>
</feature>
<evidence type="ECO:0000256" key="2">
    <source>
        <dbReference type="PROSITE-ProRule" id="PRU00168"/>
    </source>
</evidence>
<evidence type="ECO:0000313" key="7">
    <source>
        <dbReference type="Proteomes" id="UP000235672"/>
    </source>
</evidence>
<feature type="compositionally biased region" description="Basic and acidic residues" evidence="3">
    <location>
        <begin position="809"/>
        <end position="836"/>
    </location>
</feature>
<feature type="region of interest" description="Disordered" evidence="3">
    <location>
        <begin position="1331"/>
        <end position="1357"/>
    </location>
</feature>
<dbReference type="InterPro" id="IPR036964">
    <property type="entry name" value="RASGEF_cat_dom_sf"/>
</dbReference>
<dbReference type="Gene3D" id="1.10.840.10">
    <property type="entry name" value="Ras guanine-nucleotide exchange factors catalytic domain"/>
    <property type="match status" value="1"/>
</dbReference>
<feature type="compositionally biased region" description="Polar residues" evidence="3">
    <location>
        <begin position="151"/>
        <end position="162"/>
    </location>
</feature>
<feature type="compositionally biased region" description="Basic residues" evidence="3">
    <location>
        <begin position="631"/>
        <end position="643"/>
    </location>
</feature>
<dbReference type="Gene3D" id="1.20.870.10">
    <property type="entry name" value="Son of sevenless (SoS) protein Chain: S domain 1"/>
    <property type="match status" value="1"/>
</dbReference>
<protein>
    <submittedName>
        <fullName evidence="6">Ras GEF</fullName>
    </submittedName>
</protein>
<feature type="region of interest" description="Disordered" evidence="3">
    <location>
        <begin position="1267"/>
        <end position="1294"/>
    </location>
</feature>
<feature type="compositionally biased region" description="Polar residues" evidence="3">
    <location>
        <begin position="1220"/>
        <end position="1237"/>
    </location>
</feature>
<dbReference type="STRING" id="1745343.A0A2J6QIZ4"/>
<dbReference type="InterPro" id="IPR001895">
    <property type="entry name" value="RASGEF_cat_dom"/>
</dbReference>
<accession>A0A2J6QIZ4</accession>
<evidence type="ECO:0000259" key="5">
    <source>
        <dbReference type="PROSITE" id="PS50212"/>
    </source>
</evidence>
<feature type="region of interest" description="Disordered" evidence="3">
    <location>
        <begin position="1"/>
        <end position="87"/>
    </location>
</feature>
<dbReference type="SUPFAM" id="SSF48366">
    <property type="entry name" value="Ras GEF"/>
    <property type="match status" value="1"/>
</dbReference>
<dbReference type="EMBL" id="KZ613468">
    <property type="protein sequence ID" value="PMD26237.1"/>
    <property type="molecule type" value="Genomic_DNA"/>
</dbReference>
<dbReference type="PANTHER" id="PTHR23113:SF363">
    <property type="entry name" value="PROTEIN SON OF SEVENLESS"/>
    <property type="match status" value="1"/>
</dbReference>
<dbReference type="SMART" id="SM00229">
    <property type="entry name" value="RasGEFN"/>
    <property type="match status" value="1"/>
</dbReference>
<feature type="compositionally biased region" description="Basic and acidic residues" evidence="3">
    <location>
        <begin position="956"/>
        <end position="965"/>
    </location>
</feature>
<proteinExistence type="predicted"/>
<feature type="region of interest" description="Disordered" evidence="3">
    <location>
        <begin position="738"/>
        <end position="765"/>
    </location>
</feature>
<dbReference type="PANTHER" id="PTHR23113">
    <property type="entry name" value="GUANINE NUCLEOTIDE EXCHANGE FACTOR"/>
    <property type="match status" value="1"/>
</dbReference>
<feature type="compositionally biased region" description="Polar residues" evidence="3">
    <location>
        <begin position="740"/>
        <end position="755"/>
    </location>
</feature>
<gene>
    <name evidence="6" type="ORF">NA56DRAFT_668119</name>
</gene>
<dbReference type="InterPro" id="IPR000651">
    <property type="entry name" value="Ras-like_Gua-exchang_fac_N"/>
</dbReference>
<sequence length="1736" mass="191979">MSPRSGFAKTTRISTTVREIDGAPKNGVTLAPAPRSKTIGNRSPDLAKKKQMQEGLRKENSVNRRARREAEDLKFDVTPDGGSAGREGRQFTVAKVGNNGKIYLRPTIRPANQRYPQPSFVFPITPPSTAGLDALVARNEETDDTPRDSLWTPTRSPTSTAAHTREQYFPQFKTSAQKTRPQRAHSYSTIDEQQGPVRDSDVGAFRVVIERPGTGPRPLEAFDGIPTLEVSIPSYKLGTPRFSTRGTAFLRGSMTTTDDRRSSVFSGRENLRDPSFHPSARILSRRHSDASPQPHFPAMAPSSPFGSASLRAPGIARQRVPIVPEMFDALTFKPACDHPSVVRYSASGVIRAATPARLVAEITSPTFVDYDLLSDFFLTFRSFLETTDLLYMLIARLKWALSRDDETGTVVRVRTFVAIRHWILNYFLDDYVVDYDLRKSFCDLLNNFVTELTLDPGRTKVPLKILGEIKKCWRRVCSLYWDGPEFDIDLGADIPIIPGGVAGSRNPRLDPSFWETQPDGPPRLDGIIKPDFADRDPTALDGHNFFADVSRAGHLDSVVVPRVSTGQVNNLQDEPPNSPTSILSEDFISCSFPSRARGVGTSHPLGAHPVPASSIYDPVPHVATTPKALTGKRVRPAHAHKRSASFSDSFRDQRMQPSVQKVIYKSTEILLAIPYAGSLVRGNMFPPGQAFVEVIAPSTPAEAHRATALFPGPSTSQKGPSAMSGPGMKKLLGSVRRALSTRTGPSPNASPTQGSFPHIPPLGIRGVTINRLPGTAVVPQARPRNTGTKAPMRIDLLGAEVAEDFKKAVREDAEAEAEQRNSEERKSRKSSEHDLGIHYSVMQPDDTLESSRTGNRRAPISEMTTGSKSIVIVDDTMPLDLPFMTGALPMNPSVDTFADAFMQPSGGPTPPSTPPQAALGGTPRRSSHLLGNHTGKRSYSFDGTVEGTPSLIVDSRPSREDERSPSNRPPARMAMHPPRSQSYKAKKSVSLRRYASYHSGFTRQRSERSFDASTFSELEDAERMSHLDSVPLPLRVLRRRPGGDLRAVTTVGDLNVHPLRRPMSTGSLTAYSESVRSSYLLGNDSTGYVDVENSDYDQTQPNPTSTFSLGALAEASPKPHVSLFSTHSSQPVMRPSFEKEAQMLAQIPDDVDDDGGVESALLKLEGKYEHRRSDISGQSQPRDIPNQLNSFGVAPYDVSTLTLDDEEEKQKHRQKHILETPTSKSPSVASYRPQQIQRPDELQPTVYQPTGLQPIVQSPVSMNSYSSVPLLQRGSTDDGHERRSRRERNWSDHSILVGASTERVHDRGLPSPKSSHVNSFDFIQETESMKRIQLGTTRPSVDQSFLDSDSDDRSDLSSELSMEVISGTEYTEYDSANSRGLPPTRPGTVITEIALPSHPLRHPPSPPMTLVQALQLSPNTANIPQVHEGQLEQGKRPMPPTPEITPTAATAVGGFGERGPSPIDPLRSHRIPEASRKTSVHLPFTLAFDSQILAQQFTLIEKDALNEIDWKDLIEMRWKDASTDSRSWVEFLRTSEPRGVEVVIARFNLMVKWAVSECVLTQDLRERVQCLIKYIHIAAHCRKYRNFATMTQLTVALTSKDVSRLTKTWAHVPQTDRQTLRELEDLVTPTHNFHNLRAEMEGSGADQGCIPFVGIYTHDLLVNSERPSQIASTPTTEPLINFERCRTNATIVKNLLRLLEASQLYRFLPIEGITERCLWMAALSDEEIARYGKMIE</sequence>
<organism evidence="6 7">
    <name type="scientific">Hyaloscypha hepaticicola</name>
    <dbReference type="NCBI Taxonomy" id="2082293"/>
    <lineage>
        <taxon>Eukaryota</taxon>
        <taxon>Fungi</taxon>
        <taxon>Dikarya</taxon>
        <taxon>Ascomycota</taxon>
        <taxon>Pezizomycotina</taxon>
        <taxon>Leotiomycetes</taxon>
        <taxon>Helotiales</taxon>
        <taxon>Hyaloscyphaceae</taxon>
        <taxon>Hyaloscypha</taxon>
    </lineage>
</organism>
<feature type="region of interest" description="Disordered" evidence="3">
    <location>
        <begin position="285"/>
        <end position="304"/>
    </location>
</feature>
<feature type="region of interest" description="Disordered" evidence="3">
    <location>
        <begin position="1205"/>
        <end position="1240"/>
    </location>
</feature>
<dbReference type="GO" id="GO:0005886">
    <property type="term" value="C:plasma membrane"/>
    <property type="evidence" value="ECO:0007669"/>
    <property type="project" value="TreeGrafter"/>
</dbReference>
<dbReference type="GO" id="GO:0007265">
    <property type="term" value="P:Ras protein signal transduction"/>
    <property type="evidence" value="ECO:0007669"/>
    <property type="project" value="TreeGrafter"/>
</dbReference>